<evidence type="ECO:0000313" key="8">
    <source>
        <dbReference type="EMBL" id="MDS1269009.1"/>
    </source>
</evidence>
<dbReference type="PROSITE" id="PS51462">
    <property type="entry name" value="NUDIX"/>
    <property type="match status" value="1"/>
</dbReference>
<evidence type="ECO:0000256" key="5">
    <source>
        <dbReference type="RuleBase" id="RU003476"/>
    </source>
</evidence>
<evidence type="ECO:0000256" key="6">
    <source>
        <dbReference type="SAM" id="MobiDB-lite"/>
    </source>
</evidence>
<reference evidence="9" key="1">
    <citation type="submission" date="2023-07" db="EMBL/GenBank/DDBJ databases">
        <title>Novel species in the genus Lipingzhangella isolated from Sambhar Salt Lake.</title>
        <authorList>
            <person name="Jiya N."/>
            <person name="Kajale S."/>
            <person name="Sharma A."/>
        </authorList>
    </citation>
    <scope>NUCLEOTIDE SEQUENCE [LARGE SCALE GENOMIC DNA]</scope>
    <source>
        <strain evidence="9">LS1_29</strain>
    </source>
</reference>
<accession>A0ABU2H128</accession>
<dbReference type="CDD" id="cd18876">
    <property type="entry name" value="NUDIX_Hydrolase"/>
    <property type="match status" value="1"/>
</dbReference>
<dbReference type="RefSeq" id="WP_310910523.1">
    <property type="nucleotide sequence ID" value="NZ_JAVLVT010000001.1"/>
</dbReference>
<evidence type="ECO:0000256" key="3">
    <source>
        <dbReference type="ARBA" id="ARBA00022801"/>
    </source>
</evidence>
<keyword evidence="4" id="KW-0460">Magnesium</keyword>
<dbReference type="InterPro" id="IPR000086">
    <property type="entry name" value="NUDIX_hydrolase_dom"/>
</dbReference>
<feature type="domain" description="Nudix hydrolase" evidence="7">
    <location>
        <begin position="16"/>
        <end position="147"/>
    </location>
</feature>
<sequence>MNAPLPAAEWFAQLPTAYLSASGLITTPDGRVLIVDPNYREHWTLPGGVVEHGEPPHRACEREVAEEVGLDVTAGRFLACQWNGPRGERPRPFLSLVFDCGTISPDTGITLQTEELDGYDFVSPDQASTLVHPLVAPRLTAALRARTSGTVEYVVRDEPSATTRDTSPGKASVH</sequence>
<dbReference type="PANTHER" id="PTHR43046">
    <property type="entry name" value="GDP-MANNOSE MANNOSYL HYDROLASE"/>
    <property type="match status" value="1"/>
</dbReference>
<dbReference type="Gene3D" id="3.90.79.10">
    <property type="entry name" value="Nucleoside Triphosphate Pyrophosphohydrolase"/>
    <property type="match status" value="1"/>
</dbReference>
<dbReference type="PROSITE" id="PS00893">
    <property type="entry name" value="NUDIX_BOX"/>
    <property type="match status" value="1"/>
</dbReference>
<dbReference type="Proteomes" id="UP001250214">
    <property type="component" value="Unassembled WGS sequence"/>
</dbReference>
<dbReference type="InterPro" id="IPR015797">
    <property type="entry name" value="NUDIX_hydrolase-like_dom_sf"/>
</dbReference>
<proteinExistence type="inferred from homology"/>
<evidence type="ECO:0000313" key="9">
    <source>
        <dbReference type="Proteomes" id="UP001250214"/>
    </source>
</evidence>
<dbReference type="SUPFAM" id="SSF55811">
    <property type="entry name" value="Nudix"/>
    <property type="match status" value="1"/>
</dbReference>
<dbReference type="Pfam" id="PF00293">
    <property type="entry name" value="NUDIX"/>
    <property type="match status" value="1"/>
</dbReference>
<dbReference type="GO" id="GO:0016787">
    <property type="term" value="F:hydrolase activity"/>
    <property type="evidence" value="ECO:0007669"/>
    <property type="project" value="UniProtKB-KW"/>
</dbReference>
<protein>
    <submittedName>
        <fullName evidence="8">NUDIX hydrolase</fullName>
        <ecNumber evidence="8">3.6.-.-</ecNumber>
    </submittedName>
</protein>
<name>A0ABU2H128_9ACTN</name>
<dbReference type="EMBL" id="JAVLVT010000001">
    <property type="protein sequence ID" value="MDS1269009.1"/>
    <property type="molecule type" value="Genomic_DNA"/>
</dbReference>
<comment type="cofactor">
    <cofactor evidence="1">
        <name>Mg(2+)</name>
        <dbReference type="ChEBI" id="CHEBI:18420"/>
    </cofactor>
</comment>
<gene>
    <name evidence="8" type="ORF">RIF23_01730</name>
</gene>
<keyword evidence="3 5" id="KW-0378">Hydrolase</keyword>
<comment type="similarity">
    <text evidence="2 5">Belongs to the Nudix hydrolase family.</text>
</comment>
<evidence type="ECO:0000259" key="7">
    <source>
        <dbReference type="PROSITE" id="PS51462"/>
    </source>
</evidence>
<evidence type="ECO:0000256" key="1">
    <source>
        <dbReference type="ARBA" id="ARBA00001946"/>
    </source>
</evidence>
<dbReference type="EC" id="3.6.-.-" evidence="8"/>
<keyword evidence="9" id="KW-1185">Reference proteome</keyword>
<feature type="region of interest" description="Disordered" evidence="6">
    <location>
        <begin position="155"/>
        <end position="174"/>
    </location>
</feature>
<dbReference type="InterPro" id="IPR020084">
    <property type="entry name" value="NUDIX_hydrolase_CS"/>
</dbReference>
<dbReference type="PRINTS" id="PR00502">
    <property type="entry name" value="NUDIXFAMILY"/>
</dbReference>
<dbReference type="InterPro" id="IPR020476">
    <property type="entry name" value="Nudix_hydrolase"/>
</dbReference>
<dbReference type="PANTHER" id="PTHR43046:SF12">
    <property type="entry name" value="GDP-MANNOSE MANNOSYL HYDROLASE"/>
    <property type="match status" value="1"/>
</dbReference>
<evidence type="ECO:0000256" key="4">
    <source>
        <dbReference type="ARBA" id="ARBA00022842"/>
    </source>
</evidence>
<comment type="caution">
    <text evidence="8">The sequence shown here is derived from an EMBL/GenBank/DDBJ whole genome shotgun (WGS) entry which is preliminary data.</text>
</comment>
<evidence type="ECO:0000256" key="2">
    <source>
        <dbReference type="ARBA" id="ARBA00005582"/>
    </source>
</evidence>
<organism evidence="8 9">
    <name type="scientific">Lipingzhangella rawalii</name>
    <dbReference type="NCBI Taxonomy" id="2055835"/>
    <lineage>
        <taxon>Bacteria</taxon>
        <taxon>Bacillati</taxon>
        <taxon>Actinomycetota</taxon>
        <taxon>Actinomycetes</taxon>
        <taxon>Streptosporangiales</taxon>
        <taxon>Nocardiopsidaceae</taxon>
        <taxon>Lipingzhangella</taxon>
    </lineage>
</organism>